<dbReference type="OrthoDB" id="3647246at2759"/>
<evidence type="ECO:0000259" key="2">
    <source>
        <dbReference type="Pfam" id="PF23394"/>
    </source>
</evidence>
<sequence length="1019" mass="113817">MDWNDNGEDEEEEGGQQEANAGSNELVQSQEPTVLQYTRFHGLTVDYHQEQPRFSDANAPSMEALETDLRDEALDSPANRAHELTKERLAIDKEAAVLLKSVFDVSRGREKLQLDTGDLRERMSHLRLEIPILRTDPELDDLDFGNVDVPSFKDVRIPSEPVDVEKDEGFEWAAKYHAYPKKCLDQARAEKLNVSKDDLLFLSGALRDTYTAADSDRIKAESLEFERKTTLQPLTPPLLPLTPPLTPYLPSSPGNRLELLSEDSNSTLAELRVLEEQIFKEDVLVPPSRENSNSSDIMLLDAEGRDSNSNLAQDSSKESPPRVKRKAQDLKLESPLTPLTTTDSPAKRTKSVSFPDMLHEYIPDLPSLYDDGNNVLNSQGSFNDFFKEIEPLAEEAKRKVENEKLSEVDTVMRLDVPDMDFTLPIAPWNEFAQKKSGKHPAGQTVLDTQCKFITQVKRHYLKSATSWHGVGRLEREMHWSPFSTHMAAVTIKEQIHDEGLLSKLLEEVGSYEIVTSEMAVWKREGLRILEDDEESEEELELAESDVVEDERDDMQVLIRKRRLEMEKEDEEEVADVPVPNSNIMSRKWRAKKPKTLAQATPEKHERSHGGKQKPASSLQPTRQPKSDSQDATELSKAKALKSTPSLDNSLMFGGSFSATSALHKFMAVHGRAVKELGAEAPPARPNSKHIAATIQNLPNHSVGTSTTFQLSSTQANTYLEDHQEAPKVTPKAPLQLPPIPQNLPPAWFIISSTLLQHRSLLKAIEKTYPSANLLERDFTNPYSAAQEADILLSPSTGLIFTTLQQVKQRALPGQKDTSPLKQQVAKLQMRYERLVVLVSEGLSREMEDNGSSRPVDASDTDALTRFEVFTEVMEAEVHVQFVRGGEQALGRSMVVEMAKWGLPLGSKDMGDVKLLQDESFWELFLRRAGLNPFAAQSILSSLKDPYTLSLSLSSNSNSSNPPTSPGAQIEIFGLAAFVLMDAEERITRFQALLGGARILGRVGRKLDQGWPSAVHGFVV</sequence>
<feature type="region of interest" description="Disordered" evidence="1">
    <location>
        <begin position="566"/>
        <end position="648"/>
    </location>
</feature>
<dbReference type="Pfam" id="PF23395">
    <property type="entry name" value="SAM_6"/>
    <property type="match status" value="1"/>
</dbReference>
<proteinExistence type="predicted"/>
<dbReference type="InterPro" id="IPR055528">
    <property type="entry name" value="DUF7102"/>
</dbReference>
<dbReference type="EMBL" id="ML977689">
    <property type="protein sequence ID" value="KAF1993700.1"/>
    <property type="molecule type" value="Genomic_DNA"/>
</dbReference>
<dbReference type="Proteomes" id="UP000799779">
    <property type="component" value="Unassembled WGS sequence"/>
</dbReference>
<protein>
    <submittedName>
        <fullName evidence="4">Uncharacterized protein</fullName>
    </submittedName>
</protein>
<evidence type="ECO:0000313" key="5">
    <source>
        <dbReference type="Proteomes" id="UP000799779"/>
    </source>
</evidence>
<feature type="domain" description="SAM-like" evidence="3">
    <location>
        <begin position="915"/>
        <end position="1004"/>
    </location>
</feature>
<dbReference type="InterPro" id="IPR057559">
    <property type="entry name" value="SAM_6"/>
</dbReference>
<feature type="region of interest" description="Disordered" evidence="1">
    <location>
        <begin position="306"/>
        <end position="351"/>
    </location>
</feature>
<feature type="compositionally biased region" description="Acidic residues" evidence="1">
    <location>
        <begin position="1"/>
        <end position="15"/>
    </location>
</feature>
<evidence type="ECO:0000313" key="4">
    <source>
        <dbReference type="EMBL" id="KAF1993700.1"/>
    </source>
</evidence>
<dbReference type="Pfam" id="PF23394">
    <property type="entry name" value="DUF7102"/>
    <property type="match status" value="1"/>
</dbReference>
<feature type="region of interest" description="Disordered" evidence="1">
    <location>
        <begin position="1"/>
        <end position="28"/>
    </location>
</feature>
<keyword evidence="5" id="KW-1185">Reference proteome</keyword>
<feature type="compositionally biased region" description="Basic and acidic residues" evidence="1">
    <location>
        <begin position="315"/>
        <end position="332"/>
    </location>
</feature>
<evidence type="ECO:0000259" key="3">
    <source>
        <dbReference type="Pfam" id="PF23395"/>
    </source>
</evidence>
<accession>A0A6A5VWC6</accession>
<gene>
    <name evidence="4" type="ORF">P154DRAFT_449475</name>
</gene>
<organism evidence="4 5">
    <name type="scientific">Amniculicola lignicola CBS 123094</name>
    <dbReference type="NCBI Taxonomy" id="1392246"/>
    <lineage>
        <taxon>Eukaryota</taxon>
        <taxon>Fungi</taxon>
        <taxon>Dikarya</taxon>
        <taxon>Ascomycota</taxon>
        <taxon>Pezizomycotina</taxon>
        <taxon>Dothideomycetes</taxon>
        <taxon>Pleosporomycetidae</taxon>
        <taxon>Pleosporales</taxon>
        <taxon>Amniculicolaceae</taxon>
        <taxon>Amniculicola</taxon>
    </lineage>
</organism>
<reference evidence="4" key="1">
    <citation type="journal article" date="2020" name="Stud. Mycol.">
        <title>101 Dothideomycetes genomes: a test case for predicting lifestyles and emergence of pathogens.</title>
        <authorList>
            <person name="Haridas S."/>
            <person name="Albert R."/>
            <person name="Binder M."/>
            <person name="Bloem J."/>
            <person name="Labutti K."/>
            <person name="Salamov A."/>
            <person name="Andreopoulos B."/>
            <person name="Baker S."/>
            <person name="Barry K."/>
            <person name="Bills G."/>
            <person name="Bluhm B."/>
            <person name="Cannon C."/>
            <person name="Castanera R."/>
            <person name="Culley D."/>
            <person name="Daum C."/>
            <person name="Ezra D."/>
            <person name="Gonzalez J."/>
            <person name="Henrissat B."/>
            <person name="Kuo A."/>
            <person name="Liang C."/>
            <person name="Lipzen A."/>
            <person name="Lutzoni F."/>
            <person name="Magnuson J."/>
            <person name="Mondo S."/>
            <person name="Nolan M."/>
            <person name="Ohm R."/>
            <person name="Pangilinan J."/>
            <person name="Park H.-J."/>
            <person name="Ramirez L."/>
            <person name="Alfaro M."/>
            <person name="Sun H."/>
            <person name="Tritt A."/>
            <person name="Yoshinaga Y."/>
            <person name="Zwiers L.-H."/>
            <person name="Turgeon B."/>
            <person name="Goodwin S."/>
            <person name="Spatafora J."/>
            <person name="Crous P."/>
            <person name="Grigoriev I."/>
        </authorList>
    </citation>
    <scope>NUCLEOTIDE SEQUENCE</scope>
    <source>
        <strain evidence="4">CBS 123094</strain>
    </source>
</reference>
<feature type="compositionally biased region" description="Polar residues" evidence="1">
    <location>
        <begin position="614"/>
        <end position="623"/>
    </location>
</feature>
<feature type="compositionally biased region" description="Basic and acidic residues" evidence="1">
    <location>
        <begin position="624"/>
        <end position="636"/>
    </location>
</feature>
<feature type="domain" description="DUF7102" evidence="2">
    <location>
        <begin position="747"/>
        <end position="899"/>
    </location>
</feature>
<name>A0A6A5VWC6_9PLEO</name>
<evidence type="ECO:0000256" key="1">
    <source>
        <dbReference type="SAM" id="MobiDB-lite"/>
    </source>
</evidence>
<dbReference type="AlphaFoldDB" id="A0A6A5VWC6"/>